<dbReference type="Proteomes" id="UP000235371">
    <property type="component" value="Unassembled WGS sequence"/>
</dbReference>
<dbReference type="OrthoDB" id="3490397at2759"/>
<keyword evidence="3" id="KW-1185">Reference proteome</keyword>
<dbReference type="InParanoid" id="A0A2J6TCV9"/>
<name>A0A2J6TCV9_9HELO</name>
<protein>
    <submittedName>
        <fullName evidence="2">Uncharacterized protein</fullName>
    </submittedName>
</protein>
<reference evidence="2 3" key="1">
    <citation type="submission" date="2016-04" db="EMBL/GenBank/DDBJ databases">
        <title>A degradative enzymes factory behind the ericoid mycorrhizal symbiosis.</title>
        <authorList>
            <consortium name="DOE Joint Genome Institute"/>
            <person name="Martino E."/>
            <person name="Morin E."/>
            <person name="Grelet G."/>
            <person name="Kuo A."/>
            <person name="Kohler A."/>
            <person name="Daghino S."/>
            <person name="Barry K."/>
            <person name="Choi C."/>
            <person name="Cichocki N."/>
            <person name="Clum A."/>
            <person name="Copeland A."/>
            <person name="Hainaut M."/>
            <person name="Haridas S."/>
            <person name="Labutti K."/>
            <person name="Lindquist E."/>
            <person name="Lipzen A."/>
            <person name="Khouja H.-R."/>
            <person name="Murat C."/>
            <person name="Ohm R."/>
            <person name="Olson A."/>
            <person name="Spatafora J."/>
            <person name="Veneault-Fourrey C."/>
            <person name="Henrissat B."/>
            <person name="Grigoriev I."/>
            <person name="Martin F."/>
            <person name="Perotto S."/>
        </authorList>
    </citation>
    <scope>NUCLEOTIDE SEQUENCE [LARGE SCALE GENOMIC DNA]</scope>
    <source>
        <strain evidence="2 3">E</strain>
    </source>
</reference>
<accession>A0A2J6TCV9</accession>
<dbReference type="EMBL" id="KZ613787">
    <property type="protein sequence ID" value="PMD60856.1"/>
    <property type="molecule type" value="Genomic_DNA"/>
</dbReference>
<dbReference type="STRING" id="1095630.A0A2J6TCV9"/>
<evidence type="ECO:0000256" key="1">
    <source>
        <dbReference type="SAM" id="SignalP"/>
    </source>
</evidence>
<dbReference type="RefSeq" id="XP_024737760.1">
    <property type="nucleotide sequence ID" value="XM_024880070.1"/>
</dbReference>
<evidence type="ECO:0000313" key="2">
    <source>
        <dbReference type="EMBL" id="PMD60856.1"/>
    </source>
</evidence>
<sequence>MHLTITLTTTLLSTLLSTSHALPQTVVNPGGITNWTVTNFEIGCSPGGCTYNFNINGPASADVGPAFSTYCSGTDVQQKLVPCGDQNVQANLVPTTQDGLVLVVNRYGAGINGNHGIMSGNATAAPAGEPAYPSFVIPAKFYGDIFIDSKK</sequence>
<proteinExistence type="predicted"/>
<feature type="chain" id="PRO_5014410372" evidence="1">
    <location>
        <begin position="22"/>
        <end position="151"/>
    </location>
</feature>
<gene>
    <name evidence="2" type="ORF">K444DRAFT_612126</name>
</gene>
<organism evidence="2 3">
    <name type="scientific">Hyaloscypha bicolor E</name>
    <dbReference type="NCBI Taxonomy" id="1095630"/>
    <lineage>
        <taxon>Eukaryota</taxon>
        <taxon>Fungi</taxon>
        <taxon>Dikarya</taxon>
        <taxon>Ascomycota</taxon>
        <taxon>Pezizomycotina</taxon>
        <taxon>Leotiomycetes</taxon>
        <taxon>Helotiales</taxon>
        <taxon>Hyaloscyphaceae</taxon>
        <taxon>Hyaloscypha</taxon>
        <taxon>Hyaloscypha bicolor</taxon>
    </lineage>
</organism>
<evidence type="ECO:0000313" key="3">
    <source>
        <dbReference type="Proteomes" id="UP000235371"/>
    </source>
</evidence>
<keyword evidence="1" id="KW-0732">Signal</keyword>
<dbReference type="GeneID" id="36588147"/>
<dbReference type="AlphaFoldDB" id="A0A2J6TCV9"/>
<feature type="signal peptide" evidence="1">
    <location>
        <begin position="1"/>
        <end position="21"/>
    </location>
</feature>